<proteinExistence type="inferred from homology"/>
<comment type="caution">
    <text evidence="3">The sequence shown here is derived from an EMBL/GenBank/DDBJ whole genome shotgun (WGS) entry which is preliminary data.</text>
</comment>
<dbReference type="RefSeq" id="WP_115453577.1">
    <property type="nucleotide sequence ID" value="NZ_QNQT01000011.1"/>
</dbReference>
<name>A0A3D8GM96_9BACI</name>
<organism evidence="3 4">
    <name type="scientific">Neobacillus piezotolerans</name>
    <dbReference type="NCBI Taxonomy" id="2259171"/>
    <lineage>
        <taxon>Bacteria</taxon>
        <taxon>Bacillati</taxon>
        <taxon>Bacillota</taxon>
        <taxon>Bacilli</taxon>
        <taxon>Bacillales</taxon>
        <taxon>Bacillaceae</taxon>
        <taxon>Neobacillus</taxon>
    </lineage>
</organism>
<evidence type="ECO:0000313" key="3">
    <source>
        <dbReference type="EMBL" id="RDU35339.1"/>
    </source>
</evidence>
<dbReference type="PANTHER" id="PTHR46268">
    <property type="entry name" value="STRESS RESPONSE PROTEIN NHAX"/>
    <property type="match status" value="1"/>
</dbReference>
<dbReference type="Proteomes" id="UP000257144">
    <property type="component" value="Unassembled WGS sequence"/>
</dbReference>
<dbReference type="InterPro" id="IPR014729">
    <property type="entry name" value="Rossmann-like_a/b/a_fold"/>
</dbReference>
<dbReference type="EMBL" id="QNQT01000011">
    <property type="protein sequence ID" value="RDU35339.1"/>
    <property type="molecule type" value="Genomic_DNA"/>
</dbReference>
<dbReference type="OrthoDB" id="2426295at2"/>
<dbReference type="CDD" id="cd00293">
    <property type="entry name" value="USP-like"/>
    <property type="match status" value="1"/>
</dbReference>
<sequence length="169" mass="18114">MPVQFRKIILAYDGSDGSDKALNLASVLVKGNTETKLTVVNVYEEKIETRRVDITGESRLALHGYLIEGMPAPPSSLGYSQAQHSTQAIISNSVDHIFFEAKRRLGDTNASFRVLEGTPAESICDYAEEIGADLIIIGSSGKGGIAGLLIGNITEKVSRHAPCNVLIAK</sequence>
<dbReference type="Pfam" id="PF00582">
    <property type="entry name" value="Usp"/>
    <property type="match status" value="1"/>
</dbReference>
<keyword evidence="4" id="KW-1185">Reference proteome</keyword>
<accession>A0A3D8GM96</accession>
<evidence type="ECO:0000313" key="4">
    <source>
        <dbReference type="Proteomes" id="UP000257144"/>
    </source>
</evidence>
<evidence type="ECO:0000259" key="2">
    <source>
        <dbReference type="Pfam" id="PF00582"/>
    </source>
</evidence>
<reference evidence="3 4" key="1">
    <citation type="submission" date="2018-07" db="EMBL/GenBank/DDBJ databases">
        <title>Bacillus sp. YLB-04 draft genome sequence.</title>
        <authorList>
            <person name="Yu L."/>
            <person name="Tang X."/>
        </authorList>
    </citation>
    <scope>NUCLEOTIDE SEQUENCE [LARGE SCALE GENOMIC DNA]</scope>
    <source>
        <strain evidence="3 4">YLB-04</strain>
    </source>
</reference>
<gene>
    <name evidence="3" type="ORF">DRW41_18835</name>
</gene>
<dbReference type="PRINTS" id="PR01438">
    <property type="entry name" value="UNVRSLSTRESS"/>
</dbReference>
<evidence type="ECO:0000256" key="1">
    <source>
        <dbReference type="ARBA" id="ARBA00008791"/>
    </source>
</evidence>
<dbReference type="Gene3D" id="3.40.50.620">
    <property type="entry name" value="HUPs"/>
    <property type="match status" value="1"/>
</dbReference>
<dbReference type="PANTHER" id="PTHR46268:SF6">
    <property type="entry name" value="UNIVERSAL STRESS PROTEIN UP12"/>
    <property type="match status" value="1"/>
</dbReference>
<feature type="domain" description="UspA" evidence="2">
    <location>
        <begin position="5"/>
        <end position="169"/>
    </location>
</feature>
<dbReference type="InterPro" id="IPR006015">
    <property type="entry name" value="Universal_stress_UspA"/>
</dbReference>
<dbReference type="AlphaFoldDB" id="A0A3D8GM96"/>
<protein>
    <submittedName>
        <fullName evidence="3">Universal stress protein</fullName>
    </submittedName>
</protein>
<comment type="similarity">
    <text evidence="1">Belongs to the universal stress protein A family.</text>
</comment>
<dbReference type="SUPFAM" id="SSF52402">
    <property type="entry name" value="Adenine nucleotide alpha hydrolases-like"/>
    <property type="match status" value="1"/>
</dbReference>
<dbReference type="InterPro" id="IPR006016">
    <property type="entry name" value="UspA"/>
</dbReference>